<evidence type="ECO:0000313" key="2">
    <source>
        <dbReference type="Proteomes" id="UP001059596"/>
    </source>
</evidence>
<proteinExistence type="predicted"/>
<evidence type="ECO:0000313" key="1">
    <source>
        <dbReference type="EMBL" id="KAI8038760.1"/>
    </source>
</evidence>
<reference evidence="1" key="1">
    <citation type="journal article" date="2023" name="Genome Biol. Evol.">
        <title>Long-read-based Genome Assembly of Drosophila gunungcola Reveals Fewer Chemosensory Genes in Flower-breeding Species.</title>
        <authorList>
            <person name="Negi A."/>
            <person name="Liao B.Y."/>
            <person name="Yeh S.D."/>
        </authorList>
    </citation>
    <scope>NUCLEOTIDE SEQUENCE</scope>
    <source>
        <strain evidence="1">Sukarami</strain>
    </source>
</reference>
<protein>
    <submittedName>
        <fullName evidence="1">Uncharacterized protein</fullName>
    </submittedName>
</protein>
<accession>A0A9P9YL98</accession>
<organism evidence="1 2">
    <name type="scientific">Drosophila gunungcola</name>
    <name type="common">fruit fly</name>
    <dbReference type="NCBI Taxonomy" id="103775"/>
    <lineage>
        <taxon>Eukaryota</taxon>
        <taxon>Metazoa</taxon>
        <taxon>Ecdysozoa</taxon>
        <taxon>Arthropoda</taxon>
        <taxon>Hexapoda</taxon>
        <taxon>Insecta</taxon>
        <taxon>Pterygota</taxon>
        <taxon>Neoptera</taxon>
        <taxon>Endopterygota</taxon>
        <taxon>Diptera</taxon>
        <taxon>Brachycera</taxon>
        <taxon>Muscomorpha</taxon>
        <taxon>Ephydroidea</taxon>
        <taxon>Drosophilidae</taxon>
        <taxon>Drosophila</taxon>
        <taxon>Sophophora</taxon>
    </lineage>
</organism>
<keyword evidence="2" id="KW-1185">Reference proteome</keyword>
<sequence>MCVSDVRELTCGTGTRVPHEQTILRGKYEIQFKNRILAFESRSIIVCGHN</sequence>
<gene>
    <name evidence="1" type="ORF">M5D96_008668</name>
</gene>
<dbReference type="EMBL" id="JAMKOV010000007">
    <property type="protein sequence ID" value="KAI8038760.1"/>
    <property type="molecule type" value="Genomic_DNA"/>
</dbReference>
<name>A0A9P9YL98_9MUSC</name>
<dbReference type="AlphaFoldDB" id="A0A9P9YL98"/>
<comment type="caution">
    <text evidence="1">The sequence shown here is derived from an EMBL/GenBank/DDBJ whole genome shotgun (WGS) entry which is preliminary data.</text>
</comment>
<dbReference type="Proteomes" id="UP001059596">
    <property type="component" value="Unassembled WGS sequence"/>
</dbReference>